<dbReference type="EMBL" id="VGJX01000492">
    <property type="protein sequence ID" value="MBM3275223.1"/>
    <property type="molecule type" value="Genomic_DNA"/>
</dbReference>
<dbReference type="InterPro" id="IPR019587">
    <property type="entry name" value="Polyketide_cyclase/dehydratase"/>
</dbReference>
<dbReference type="Pfam" id="PF10604">
    <property type="entry name" value="Polyketide_cyc2"/>
    <property type="match status" value="1"/>
</dbReference>
<proteinExistence type="predicted"/>
<sequence>MIPLLATTIQLHALTPKQVRRLERGEVVVSLRSEPDGSPHGTSIGILNKPVERVWALMTDYDKYSSLYTGVPKSQVNWREGNRAEVYLGLWFPWPMPGRWVTLEFEERPDRYEFEWSRKSGSVRRYEGLARFSDWPGNRTLMRFDAVIDPAFPLLPKWLLGYFTAQSLPGIISGPRDYLSRN</sequence>
<dbReference type="Proteomes" id="UP000703893">
    <property type="component" value="Unassembled WGS sequence"/>
</dbReference>
<dbReference type="InterPro" id="IPR023393">
    <property type="entry name" value="START-like_dom_sf"/>
</dbReference>
<protein>
    <submittedName>
        <fullName evidence="1">SRPBCC family protein</fullName>
    </submittedName>
</protein>
<comment type="caution">
    <text evidence="1">The sequence shown here is derived from an EMBL/GenBank/DDBJ whole genome shotgun (WGS) entry which is preliminary data.</text>
</comment>
<accession>A0A938BNC2</accession>
<dbReference type="AlphaFoldDB" id="A0A938BNC2"/>
<evidence type="ECO:0000313" key="2">
    <source>
        <dbReference type="Proteomes" id="UP000703893"/>
    </source>
</evidence>
<dbReference type="SUPFAM" id="SSF55961">
    <property type="entry name" value="Bet v1-like"/>
    <property type="match status" value="1"/>
</dbReference>
<reference evidence="1 2" key="1">
    <citation type="submission" date="2019-03" db="EMBL/GenBank/DDBJ databases">
        <title>Lake Tanganyika Metagenome-Assembled Genomes (MAGs).</title>
        <authorList>
            <person name="Tran P."/>
        </authorList>
    </citation>
    <scope>NUCLEOTIDE SEQUENCE [LARGE SCALE GENOMIC DNA]</scope>
    <source>
        <strain evidence="1">K_DeepCast_65m_m2_236</strain>
    </source>
</reference>
<gene>
    <name evidence="1" type="ORF">FJZ00_08710</name>
</gene>
<dbReference type="Gene3D" id="3.30.530.20">
    <property type="match status" value="1"/>
</dbReference>
<organism evidence="1 2">
    <name type="scientific">Candidatus Tanganyikabacteria bacterium</name>
    <dbReference type="NCBI Taxonomy" id="2961651"/>
    <lineage>
        <taxon>Bacteria</taxon>
        <taxon>Bacillati</taxon>
        <taxon>Candidatus Sericytochromatia</taxon>
        <taxon>Candidatus Tanganyikabacteria</taxon>
    </lineage>
</organism>
<evidence type="ECO:0000313" key="1">
    <source>
        <dbReference type="EMBL" id="MBM3275223.1"/>
    </source>
</evidence>
<name>A0A938BNC2_9BACT</name>